<dbReference type="InterPro" id="IPR010872">
    <property type="entry name" value="MDMPI_C-term_domain"/>
</dbReference>
<dbReference type="InterPro" id="IPR017517">
    <property type="entry name" value="Maleyloyr_isom"/>
</dbReference>
<dbReference type="InterPro" id="IPR024344">
    <property type="entry name" value="MDMPI_metal-binding"/>
</dbReference>
<dbReference type="RefSeq" id="WP_206961674.1">
    <property type="nucleotide sequence ID" value="NZ_BAAAJJ010000006.1"/>
</dbReference>
<accession>A0A939F5I3</accession>
<reference evidence="3" key="1">
    <citation type="submission" date="2021-03" db="EMBL/GenBank/DDBJ databases">
        <title>Streptomyces poriferae sp. nov., a novel marine sponge-derived Actinobacteria species with anti-MRSA activity.</title>
        <authorList>
            <person name="Sandoval-Powers M."/>
            <person name="Kralova S."/>
            <person name="Nguyen G.-S."/>
            <person name="Fawwal D."/>
            <person name="Degnes K."/>
            <person name="Klinkenberg G."/>
            <person name="Sletta H."/>
            <person name="Wentzel A."/>
            <person name="Liles M.R."/>
        </authorList>
    </citation>
    <scope>NUCLEOTIDE SEQUENCE</scope>
    <source>
        <strain evidence="3">DSM 41794</strain>
    </source>
</reference>
<dbReference type="GO" id="GO:0016853">
    <property type="term" value="F:isomerase activity"/>
    <property type="evidence" value="ECO:0007669"/>
    <property type="project" value="UniProtKB-KW"/>
</dbReference>
<comment type="caution">
    <text evidence="3">The sequence shown here is derived from an EMBL/GenBank/DDBJ whole genome shotgun (WGS) entry which is preliminary data.</text>
</comment>
<dbReference type="AlphaFoldDB" id="A0A939F5I3"/>
<dbReference type="EMBL" id="JAFLRJ010000095">
    <property type="protein sequence ID" value="MBO0512278.1"/>
    <property type="molecule type" value="Genomic_DNA"/>
</dbReference>
<name>A0A939F5I3_9ACTN</name>
<feature type="domain" description="Mycothiol-dependent maleylpyruvate isomerase metal-binding" evidence="2">
    <location>
        <begin position="12"/>
        <end position="138"/>
    </location>
</feature>
<evidence type="ECO:0000259" key="1">
    <source>
        <dbReference type="Pfam" id="PF07398"/>
    </source>
</evidence>
<keyword evidence="3" id="KW-0413">Isomerase</keyword>
<evidence type="ECO:0000313" key="3">
    <source>
        <dbReference type="EMBL" id="MBO0512278.1"/>
    </source>
</evidence>
<dbReference type="Pfam" id="PF11716">
    <property type="entry name" value="MDMPI_N"/>
    <property type="match status" value="1"/>
</dbReference>
<dbReference type="Pfam" id="PF07398">
    <property type="entry name" value="MDMPI_C"/>
    <property type="match status" value="1"/>
</dbReference>
<proteinExistence type="predicted"/>
<protein>
    <submittedName>
        <fullName evidence="3">Maleylpyruvate isomerase family mycothiol-dependent enzyme</fullName>
    </submittedName>
</protein>
<dbReference type="NCBIfam" id="TIGR03083">
    <property type="entry name" value="maleylpyruvate isomerase family mycothiol-dependent enzyme"/>
    <property type="match status" value="1"/>
</dbReference>
<dbReference type="PANTHER" id="PTHR40758:SF1">
    <property type="entry name" value="CONSERVED PROTEIN"/>
    <property type="match status" value="1"/>
</dbReference>
<keyword evidence="4" id="KW-1185">Reference proteome</keyword>
<evidence type="ECO:0000259" key="2">
    <source>
        <dbReference type="Pfam" id="PF11716"/>
    </source>
</evidence>
<dbReference type="Proteomes" id="UP000664167">
    <property type="component" value="Unassembled WGS sequence"/>
</dbReference>
<dbReference type="GO" id="GO:0005886">
    <property type="term" value="C:plasma membrane"/>
    <property type="evidence" value="ECO:0007669"/>
    <property type="project" value="TreeGrafter"/>
</dbReference>
<dbReference type="GO" id="GO:0046872">
    <property type="term" value="F:metal ion binding"/>
    <property type="evidence" value="ECO:0007669"/>
    <property type="project" value="InterPro"/>
</dbReference>
<dbReference type="PANTHER" id="PTHR40758">
    <property type="entry name" value="CONSERVED PROTEIN"/>
    <property type="match status" value="1"/>
</dbReference>
<evidence type="ECO:0000313" key="4">
    <source>
        <dbReference type="Proteomes" id="UP000664167"/>
    </source>
</evidence>
<gene>
    <name evidence="3" type="ORF">J0695_10710</name>
</gene>
<organism evidence="3 4">
    <name type="scientific">Streptomyces beijiangensis</name>
    <dbReference type="NCBI Taxonomy" id="163361"/>
    <lineage>
        <taxon>Bacteria</taxon>
        <taxon>Bacillati</taxon>
        <taxon>Actinomycetota</taxon>
        <taxon>Actinomycetes</taxon>
        <taxon>Kitasatosporales</taxon>
        <taxon>Streptomycetaceae</taxon>
        <taxon>Streptomyces</taxon>
    </lineage>
</organism>
<feature type="domain" description="MDMPI C-terminal" evidence="1">
    <location>
        <begin position="150"/>
        <end position="252"/>
    </location>
</feature>
<dbReference type="InterPro" id="IPR034660">
    <property type="entry name" value="DinB/YfiT-like"/>
</dbReference>
<dbReference type="SUPFAM" id="SSF109854">
    <property type="entry name" value="DinB/YfiT-like putative metalloenzymes"/>
    <property type="match status" value="1"/>
</dbReference>
<sequence>MTLLTHERYCDELIRETGLLRAVLAGADLSVTVPTCPDWNLGDLVRHVGAAHRWAEIIVRTKSLVEVPDDDVPGVPGPGNDEPAALEAWLAEGADLLAATLREAGPDAESWTWAWEQRAGFWARRMVHETVIHRADAASAAAVPFETDPEVAADTVDEWLQIVAFSAACGDPEAQELRGAGRSIHLHATDAPGVDAEWLIEFGDEGFTWRRGHEKANVALRGPLSDVLQVFYRRLPSDSERVEVLGDAGLLDFWLARASFA</sequence>